<protein>
    <submittedName>
        <fullName evidence="1">Tail fiber protein</fullName>
    </submittedName>
</protein>
<accession>A0A8E4ZE65</accession>
<organism evidence="1 2">
    <name type="scientific">Winogradskyella phage Peternella_1</name>
    <dbReference type="NCBI Taxonomy" id="2745699"/>
    <lineage>
        <taxon>Viruses</taxon>
        <taxon>Duplodnaviria</taxon>
        <taxon>Heunggongvirae</taxon>
        <taxon>Uroviricota</taxon>
        <taxon>Caudoviricetes</taxon>
        <taxon>Winoviridae</taxon>
        <taxon>Peternellavirus</taxon>
        <taxon>Peternellavirus peternella</taxon>
    </lineage>
</organism>
<gene>
    <name evidence="1" type="ORF">Peternella1_60</name>
</gene>
<dbReference type="Proteomes" id="UP000693777">
    <property type="component" value="Segment"/>
</dbReference>
<reference evidence="1" key="1">
    <citation type="submission" date="2020-07" db="EMBL/GenBank/DDBJ databases">
        <title>Highly diverse flavobacterial phages as mortality factor during North Sea spring blooms.</title>
        <authorList>
            <person name="Bartlau N."/>
            <person name="Wichels A."/>
            <person name="Krohne G."/>
            <person name="Adriaenssens E.M."/>
            <person name="Heins A."/>
            <person name="Fuchs B.M."/>
            <person name="Amann R."/>
            <person name="Moraru C."/>
        </authorList>
    </citation>
    <scope>NUCLEOTIDE SEQUENCE</scope>
</reference>
<evidence type="ECO:0000313" key="2">
    <source>
        <dbReference type="Proteomes" id="UP000693777"/>
    </source>
</evidence>
<keyword evidence="2" id="KW-1185">Reference proteome</keyword>
<proteinExistence type="predicted"/>
<name>A0A8E4ZE65_9CAUD</name>
<sequence length="311" mass="34316">MDKLIISSTGVPGAIELLEFLESASHDQINALVKAIGNNVIFDGIEDDDGQTSDGWLIYSNEILPFVSSVTGETVVIKEIVTTAAYDDTQTGSFDQIQPIWKKRHCEFGDPDDADVVASFAFDTLTRVRTLQVLNALLTQATEEQLGLVEIATQDEANTNTNDTHALTPKKLNERNATASRRGVVELASLSEIQAGTDEERALTIKLLRDAGYRVTKVTSGSAVTENRDGGELQNDYSKNYKDIYPPTGYTMANLVAFEASIAEIYFSGNVDDNDILWCNYDVLTNSVRVICNNRENRANSKINYIAIWQK</sequence>
<dbReference type="EMBL" id="MT732475">
    <property type="protein sequence ID" value="QQV91596.1"/>
    <property type="molecule type" value="Genomic_DNA"/>
</dbReference>
<evidence type="ECO:0000313" key="1">
    <source>
        <dbReference type="EMBL" id="QQV91596.1"/>
    </source>
</evidence>